<organism evidence="2">
    <name type="scientific">Timema bartmani</name>
    <dbReference type="NCBI Taxonomy" id="61472"/>
    <lineage>
        <taxon>Eukaryota</taxon>
        <taxon>Metazoa</taxon>
        <taxon>Ecdysozoa</taxon>
        <taxon>Arthropoda</taxon>
        <taxon>Hexapoda</taxon>
        <taxon>Insecta</taxon>
        <taxon>Pterygota</taxon>
        <taxon>Neoptera</taxon>
        <taxon>Polyneoptera</taxon>
        <taxon>Phasmatodea</taxon>
        <taxon>Timematodea</taxon>
        <taxon>Timematoidea</taxon>
        <taxon>Timematidae</taxon>
        <taxon>Timema</taxon>
    </lineage>
</organism>
<protein>
    <submittedName>
        <fullName evidence="2">Uncharacterized protein</fullName>
    </submittedName>
</protein>
<feature type="region of interest" description="Disordered" evidence="1">
    <location>
        <begin position="1"/>
        <end position="21"/>
    </location>
</feature>
<evidence type="ECO:0000256" key="1">
    <source>
        <dbReference type="SAM" id="MobiDB-lite"/>
    </source>
</evidence>
<dbReference type="AlphaFoldDB" id="A0A7R9FEP7"/>
<proteinExistence type="predicted"/>
<evidence type="ECO:0000313" key="2">
    <source>
        <dbReference type="EMBL" id="CAD7451743.1"/>
    </source>
</evidence>
<name>A0A7R9FEP7_9NEOP</name>
<reference evidence="2" key="1">
    <citation type="submission" date="2020-11" db="EMBL/GenBank/DDBJ databases">
        <authorList>
            <person name="Tran Van P."/>
        </authorList>
    </citation>
    <scope>NUCLEOTIDE SEQUENCE</scope>
</reference>
<sequence length="21" mass="2395">MSLHVSCRPPPQETVLNMEPE</sequence>
<dbReference type="EMBL" id="OD611800">
    <property type="protein sequence ID" value="CAD7451743.1"/>
    <property type="molecule type" value="Genomic_DNA"/>
</dbReference>
<gene>
    <name evidence="2" type="ORF">TBIB3V08_LOCUS14011</name>
</gene>
<accession>A0A7R9FEP7</accession>